<feature type="transmembrane region" description="Helical" evidence="2">
    <location>
        <begin position="87"/>
        <end position="107"/>
    </location>
</feature>
<feature type="compositionally biased region" description="Basic and acidic residues" evidence="1">
    <location>
        <begin position="29"/>
        <end position="46"/>
    </location>
</feature>
<reference evidence="3 4" key="1">
    <citation type="submission" date="2018-06" db="EMBL/GenBank/DDBJ databases">
        <title>Genomic Encyclopedia of Type Strains, Phase III (KMG-III): the genomes of soil and plant-associated and newly described type strains.</title>
        <authorList>
            <person name="Whitman W."/>
        </authorList>
    </citation>
    <scope>NUCLEOTIDE SEQUENCE [LARGE SCALE GENOMIC DNA]</scope>
    <source>
        <strain evidence="3 4">CGMCC 4.7090</strain>
    </source>
</reference>
<keyword evidence="2" id="KW-1133">Transmembrane helix</keyword>
<comment type="caution">
    <text evidence="3">The sequence shown here is derived from an EMBL/GenBank/DDBJ whole genome shotgun (WGS) entry which is preliminary data.</text>
</comment>
<sequence length="204" mass="21468">MSERFEAPRSGGRAASRDTGTRGVSRTSRARETESVRTTRRGKPEADGTAALALEVTELSVTAAEPSTTGRPRLWVAPPLPMRAPRATFAASVIALVLVGVLGILLINTKTMEQSFRLNALQKEQATLDKQQQSLEQQLIQASNPGNLHAAARRLGLVMAESPAMIRLPDGKISRIPTPGRGQPGVTAQGGLEKAGTATAGAGQ</sequence>
<dbReference type="RefSeq" id="WP_221401736.1">
    <property type="nucleotide sequence ID" value="NZ_JACHWI010000001.1"/>
</dbReference>
<feature type="region of interest" description="Disordered" evidence="1">
    <location>
        <begin position="1"/>
        <end position="48"/>
    </location>
</feature>
<feature type="region of interest" description="Disordered" evidence="1">
    <location>
        <begin position="170"/>
        <end position="204"/>
    </location>
</feature>
<evidence type="ECO:0000256" key="1">
    <source>
        <dbReference type="SAM" id="MobiDB-lite"/>
    </source>
</evidence>
<evidence type="ECO:0008006" key="5">
    <source>
        <dbReference type="Google" id="ProtNLM"/>
    </source>
</evidence>
<accession>A0A327ZE58</accession>
<keyword evidence="2" id="KW-0472">Membrane</keyword>
<gene>
    <name evidence="3" type="ORF">B0I29_10471</name>
</gene>
<name>A0A327ZE58_9ACTN</name>
<proteinExistence type="predicted"/>
<evidence type="ECO:0000313" key="4">
    <source>
        <dbReference type="Proteomes" id="UP000249341"/>
    </source>
</evidence>
<organism evidence="3 4">
    <name type="scientific">Actinoplanes lutulentus</name>
    <dbReference type="NCBI Taxonomy" id="1287878"/>
    <lineage>
        <taxon>Bacteria</taxon>
        <taxon>Bacillati</taxon>
        <taxon>Actinomycetota</taxon>
        <taxon>Actinomycetes</taxon>
        <taxon>Micromonosporales</taxon>
        <taxon>Micromonosporaceae</taxon>
        <taxon>Actinoplanes</taxon>
    </lineage>
</organism>
<evidence type="ECO:0000313" key="3">
    <source>
        <dbReference type="EMBL" id="RAK39535.1"/>
    </source>
</evidence>
<protein>
    <recommendedName>
        <fullName evidence="5">Cell division protein FtsL</fullName>
    </recommendedName>
</protein>
<dbReference type="EMBL" id="QLMJ01000004">
    <property type="protein sequence ID" value="RAK39535.1"/>
    <property type="molecule type" value="Genomic_DNA"/>
</dbReference>
<evidence type="ECO:0000256" key="2">
    <source>
        <dbReference type="SAM" id="Phobius"/>
    </source>
</evidence>
<dbReference type="Proteomes" id="UP000249341">
    <property type="component" value="Unassembled WGS sequence"/>
</dbReference>
<dbReference type="AlphaFoldDB" id="A0A327ZE58"/>
<keyword evidence="2" id="KW-0812">Transmembrane</keyword>
<keyword evidence="4" id="KW-1185">Reference proteome</keyword>